<accession>A0A830GS55</accession>
<evidence type="ECO:0000313" key="1">
    <source>
        <dbReference type="EMBL" id="GGP19475.1"/>
    </source>
</evidence>
<dbReference type="EMBL" id="BMNL01000001">
    <property type="protein sequence ID" value="GGP19475.1"/>
    <property type="molecule type" value="Genomic_DNA"/>
</dbReference>
<proteinExistence type="predicted"/>
<dbReference type="RefSeq" id="WP_188595722.1">
    <property type="nucleotide sequence ID" value="NZ_BMNL01000001.1"/>
</dbReference>
<protein>
    <submittedName>
        <fullName evidence="1">Uncharacterized protein</fullName>
    </submittedName>
</protein>
<gene>
    <name evidence="1" type="ORF">GCM10007981_03310</name>
</gene>
<evidence type="ECO:0000313" key="2">
    <source>
        <dbReference type="Proteomes" id="UP000610960"/>
    </source>
</evidence>
<reference evidence="1" key="2">
    <citation type="submission" date="2020-09" db="EMBL/GenBank/DDBJ databases">
        <authorList>
            <person name="Sun Q."/>
            <person name="Ohkuma M."/>
        </authorList>
    </citation>
    <scope>NUCLEOTIDE SEQUENCE</scope>
    <source>
        <strain evidence="1">JCM 10088</strain>
    </source>
</reference>
<dbReference type="Proteomes" id="UP000610960">
    <property type="component" value="Unassembled WGS sequence"/>
</dbReference>
<name>A0A830GS55_9CREN</name>
<keyword evidence="2" id="KW-1185">Reference proteome</keyword>
<comment type="caution">
    <text evidence="1">The sequence shown here is derived from an EMBL/GenBank/DDBJ whole genome shotgun (WGS) entry which is preliminary data.</text>
</comment>
<organism evidence="1 2">
    <name type="scientific">Thermocladium modestius</name>
    <dbReference type="NCBI Taxonomy" id="62609"/>
    <lineage>
        <taxon>Archaea</taxon>
        <taxon>Thermoproteota</taxon>
        <taxon>Thermoprotei</taxon>
        <taxon>Thermoproteales</taxon>
        <taxon>Thermoproteaceae</taxon>
        <taxon>Thermocladium</taxon>
    </lineage>
</organism>
<reference evidence="1" key="1">
    <citation type="journal article" date="2014" name="Int. J. Syst. Evol. Microbiol.">
        <title>Complete genome sequence of Corynebacterium casei LMG S-19264T (=DSM 44701T), isolated from a smear-ripened cheese.</title>
        <authorList>
            <consortium name="US DOE Joint Genome Institute (JGI-PGF)"/>
            <person name="Walter F."/>
            <person name="Albersmeier A."/>
            <person name="Kalinowski J."/>
            <person name="Ruckert C."/>
        </authorList>
    </citation>
    <scope>NUCLEOTIDE SEQUENCE</scope>
    <source>
        <strain evidence="1">JCM 10088</strain>
    </source>
</reference>
<sequence>MEVCGEHLAALVLWGSITVRSAVACVDWNCRVDVETADSVPPLPVETASLFRKPFLSRMLGLPPRSIRNISLNPFKVPTPASSEVDALRNVVHMHALMRLLRGVKMGLPSSVYLLNAVLHDLGLGFDESKYGRAAATLGDSILGCGFLRELMRRRAEGQS</sequence>
<dbReference type="AlphaFoldDB" id="A0A830GS55"/>